<dbReference type="Proteomes" id="UP000007488">
    <property type="component" value="Chromosome"/>
</dbReference>
<feature type="transmembrane region" description="Helical" evidence="1">
    <location>
        <begin position="426"/>
        <end position="444"/>
    </location>
</feature>
<feature type="transmembrane region" description="Helical" evidence="1">
    <location>
        <begin position="338"/>
        <end position="357"/>
    </location>
</feature>
<organism evidence="2 3">
    <name type="scientific">Syntrophobotulus glycolicus (strain DSM 8271 / FlGlyR)</name>
    <dbReference type="NCBI Taxonomy" id="645991"/>
    <lineage>
        <taxon>Bacteria</taxon>
        <taxon>Bacillati</taxon>
        <taxon>Bacillota</taxon>
        <taxon>Clostridia</taxon>
        <taxon>Eubacteriales</taxon>
        <taxon>Desulfitobacteriaceae</taxon>
        <taxon>Syntrophobotulus</taxon>
    </lineage>
</organism>
<evidence type="ECO:0008006" key="4">
    <source>
        <dbReference type="Google" id="ProtNLM"/>
    </source>
</evidence>
<dbReference type="EMBL" id="CP002547">
    <property type="protein sequence ID" value="ADY55211.1"/>
    <property type="molecule type" value="Genomic_DNA"/>
</dbReference>
<dbReference type="AlphaFoldDB" id="F0T1U7"/>
<feature type="transmembrane region" description="Helical" evidence="1">
    <location>
        <begin position="176"/>
        <end position="193"/>
    </location>
</feature>
<feature type="transmembrane region" description="Helical" evidence="1">
    <location>
        <begin position="400"/>
        <end position="419"/>
    </location>
</feature>
<dbReference type="HOGENOM" id="CLU_474001_0_0_9"/>
<accession>F0T1U7</accession>
<keyword evidence="1" id="KW-1133">Transmembrane helix</keyword>
<gene>
    <name evidence="2" type="ordered locus">Sgly_0862</name>
</gene>
<feature type="transmembrane region" description="Helical" evidence="1">
    <location>
        <begin position="7"/>
        <end position="27"/>
    </location>
</feature>
<reference evidence="3" key="2">
    <citation type="submission" date="2011-02" db="EMBL/GenBank/DDBJ databases">
        <title>The complete genome of Syntrophobotulus glycolicus DSM 8271.</title>
        <authorList>
            <person name="Lucas S."/>
            <person name="Copeland A."/>
            <person name="Lapidus A."/>
            <person name="Bruce D."/>
            <person name="Goodwin L."/>
            <person name="Pitluck S."/>
            <person name="Kyrpides N."/>
            <person name="Mavromatis K."/>
            <person name="Pagani I."/>
            <person name="Ivanova N."/>
            <person name="Mikhailova N."/>
            <person name="Chertkov O."/>
            <person name="Held B."/>
            <person name="Detter J.C."/>
            <person name="Tapia R."/>
            <person name="Han C."/>
            <person name="Land M."/>
            <person name="Hauser L."/>
            <person name="Markowitz V."/>
            <person name="Cheng J.-F."/>
            <person name="Hugenholtz P."/>
            <person name="Woyke T."/>
            <person name="Wu D."/>
            <person name="Spring S."/>
            <person name="Schroeder M."/>
            <person name="Brambilla E."/>
            <person name="Klenk H.-P."/>
            <person name="Eisen J.A."/>
        </authorList>
    </citation>
    <scope>NUCLEOTIDE SEQUENCE [LARGE SCALE GENOMIC DNA]</scope>
    <source>
        <strain evidence="3">DSM 8271 / FlGlyR</strain>
    </source>
</reference>
<feature type="transmembrane region" description="Helical" evidence="1">
    <location>
        <begin position="222"/>
        <end position="238"/>
    </location>
</feature>
<feature type="transmembrane region" description="Helical" evidence="1">
    <location>
        <begin position="369"/>
        <end position="388"/>
    </location>
</feature>
<sequence length="575" mass="67421">MFKNKYAKIFAIITYFIFSVLYLDYLLFLKKGISLNIACFWVIVTVLIVTLIYQIVQFDGTHRSELLVLLEVVMMSTGLLLLYAMPHTGLFSHDPHWDYSVVEAISEYGWPLPSAAPIIERTRNLAQWPLLHMFTMIFSEILGVDSSVVAKYLPVLLTSLTTIFFYFMIKNLYQNLVAALLGTYVFCSLFWHAFFHALFIRETMAYLFFMMIIYILSKRQDLSTKIIFMIAILAVTFSHHLTCLILMVFSFILMMLKYLFPKLSGIKIFMKYQKDFQDNHLIKSSNATLLFITTFILAYWIYIGDFTFKVLGILQKDLFNRSYGSYNLHHYFTASTRMILGSYGNVLFLIFVFMVLLYSLIKGKGHKRIADLIFLIWGGLIVTTSYLSTSFMPRIEFSRFILFGYPFLIISVTAALVKLKKPMIQYLYIVFMVFQLILIPPYLYNHSFTPEYEYGRYREYFLPEEYRAAAWFKEHVPLKNNVAGDWTSFELFGSQQFNVYHETEEAVQIFKGDLENLGTYHWLILRREDFYAARVGKPRVNPAVAVSEETLNRLNEDRRIAKVYDNQEVLNFKIN</sequence>
<feature type="transmembrane region" description="Helical" evidence="1">
    <location>
        <begin position="281"/>
        <end position="302"/>
    </location>
</feature>
<feature type="transmembrane region" description="Helical" evidence="1">
    <location>
        <begin position="66"/>
        <end position="85"/>
    </location>
</feature>
<evidence type="ECO:0000256" key="1">
    <source>
        <dbReference type="SAM" id="Phobius"/>
    </source>
</evidence>
<keyword evidence="1" id="KW-0812">Transmembrane</keyword>
<dbReference type="KEGG" id="sgy:Sgly_0862"/>
<dbReference type="OrthoDB" id="9817584at2"/>
<keyword evidence="3" id="KW-1185">Reference proteome</keyword>
<name>F0T1U7_SYNGF</name>
<feature type="transmembrane region" description="Helical" evidence="1">
    <location>
        <begin position="152"/>
        <end position="169"/>
    </location>
</feature>
<feature type="transmembrane region" description="Helical" evidence="1">
    <location>
        <begin position="33"/>
        <end position="54"/>
    </location>
</feature>
<proteinExistence type="predicted"/>
<protein>
    <recommendedName>
        <fullName evidence="4">Glycosyltransferase RgtA/B/C/D-like domain-containing protein</fullName>
    </recommendedName>
</protein>
<reference evidence="2 3" key="1">
    <citation type="journal article" date="2011" name="Stand. Genomic Sci.">
        <title>Complete genome sequence of Syntrophobotulus glycolicus type strain (FlGlyR).</title>
        <authorList>
            <person name="Han C."/>
            <person name="Mwirichia R."/>
            <person name="Chertkov O."/>
            <person name="Held B."/>
            <person name="Lapidus A."/>
            <person name="Nolan M."/>
            <person name="Lucas S."/>
            <person name="Hammon N."/>
            <person name="Deshpande S."/>
            <person name="Cheng J.F."/>
            <person name="Tapia R."/>
            <person name="Goodwin L."/>
            <person name="Pitluck S."/>
            <person name="Huntemann M."/>
            <person name="Liolios K."/>
            <person name="Ivanova N."/>
            <person name="Pagani I."/>
            <person name="Mavromatis K."/>
            <person name="Ovchinikova G."/>
            <person name="Pati A."/>
            <person name="Chen A."/>
            <person name="Palaniappan K."/>
            <person name="Land M."/>
            <person name="Hauser L."/>
            <person name="Brambilla E.M."/>
            <person name="Rohde M."/>
            <person name="Spring S."/>
            <person name="Sikorski J."/>
            <person name="Goker M."/>
            <person name="Woyke T."/>
            <person name="Bristow J."/>
            <person name="Eisen J.A."/>
            <person name="Markowitz V."/>
            <person name="Hugenholtz P."/>
            <person name="Kyrpides N.C."/>
            <person name="Klenk H.P."/>
            <person name="Detter J.C."/>
        </authorList>
    </citation>
    <scope>NUCLEOTIDE SEQUENCE [LARGE SCALE GENOMIC DNA]</scope>
    <source>
        <strain evidence="3">DSM 8271 / FlGlyR</strain>
    </source>
</reference>
<evidence type="ECO:0000313" key="3">
    <source>
        <dbReference type="Proteomes" id="UP000007488"/>
    </source>
</evidence>
<keyword evidence="1" id="KW-0472">Membrane</keyword>
<dbReference type="STRING" id="645991.Sgly_0862"/>
<evidence type="ECO:0000313" key="2">
    <source>
        <dbReference type="EMBL" id="ADY55211.1"/>
    </source>
</evidence>
<dbReference type="RefSeq" id="WP_013624082.1">
    <property type="nucleotide sequence ID" value="NC_015172.1"/>
</dbReference>